<name>A0AA38F559_TAXCH</name>
<evidence type="ECO:0000313" key="4">
    <source>
        <dbReference type="Proteomes" id="UP000824469"/>
    </source>
</evidence>
<feature type="domain" description="Stalled ribosome sensor GCN1-like HEAT repeats region" evidence="2">
    <location>
        <begin position="6"/>
        <end position="121"/>
    </location>
</feature>
<dbReference type="Pfam" id="PF23271">
    <property type="entry name" value="HEAT_GCN1"/>
    <property type="match status" value="1"/>
</dbReference>
<reference evidence="3 4" key="1">
    <citation type="journal article" date="2021" name="Nat. Plants">
        <title>The Taxus genome provides insights into paclitaxel biosynthesis.</title>
        <authorList>
            <person name="Xiong X."/>
            <person name="Gou J."/>
            <person name="Liao Q."/>
            <person name="Li Y."/>
            <person name="Zhou Q."/>
            <person name="Bi G."/>
            <person name="Li C."/>
            <person name="Du R."/>
            <person name="Wang X."/>
            <person name="Sun T."/>
            <person name="Guo L."/>
            <person name="Liang H."/>
            <person name="Lu P."/>
            <person name="Wu Y."/>
            <person name="Zhang Z."/>
            <person name="Ro D.K."/>
            <person name="Shang Y."/>
            <person name="Huang S."/>
            <person name="Yan J."/>
        </authorList>
    </citation>
    <scope>NUCLEOTIDE SEQUENCE [LARGE SCALE GENOMIC DNA]</scope>
    <source>
        <strain evidence="3">Ta-2019</strain>
    </source>
</reference>
<evidence type="ECO:0000259" key="2">
    <source>
        <dbReference type="Pfam" id="PF23271"/>
    </source>
</evidence>
<feature type="non-terminal residue" evidence="3">
    <location>
        <position position="124"/>
    </location>
</feature>
<dbReference type="GO" id="GO:0006417">
    <property type="term" value="P:regulation of translation"/>
    <property type="evidence" value="ECO:0007669"/>
    <property type="project" value="TreeGrafter"/>
</dbReference>
<proteinExistence type="predicted"/>
<keyword evidence="1" id="KW-0677">Repeat</keyword>
<dbReference type="PANTHER" id="PTHR23346">
    <property type="entry name" value="TRANSLATIONAL ACTIVATOR GCN1-RELATED"/>
    <property type="match status" value="1"/>
</dbReference>
<protein>
    <recommendedName>
        <fullName evidence="2">Stalled ribosome sensor GCN1-like HEAT repeats region domain-containing protein</fullName>
    </recommendedName>
</protein>
<dbReference type="InterPro" id="IPR016024">
    <property type="entry name" value="ARM-type_fold"/>
</dbReference>
<dbReference type="InterPro" id="IPR057546">
    <property type="entry name" value="HEAT_GCN1"/>
</dbReference>
<sequence>EVATMAKKASETVVLAIDEEGLDSLISELLKSLGDNQASVRRGSAYLTGFFFKNSKLDIIDEAPNLVTTLIVMLTDPNSSTVQASWEALGCVIGSLPKEILPTYVKTVRDAVSTARDKERRKRK</sequence>
<dbReference type="Proteomes" id="UP000824469">
    <property type="component" value="Unassembled WGS sequence"/>
</dbReference>
<dbReference type="GO" id="GO:0005829">
    <property type="term" value="C:cytosol"/>
    <property type="evidence" value="ECO:0007669"/>
    <property type="project" value="TreeGrafter"/>
</dbReference>
<comment type="caution">
    <text evidence="3">The sequence shown here is derived from an EMBL/GenBank/DDBJ whole genome shotgun (WGS) entry which is preliminary data.</text>
</comment>
<dbReference type="EMBL" id="JAHRHJ020003813">
    <property type="protein sequence ID" value="KAH9290138.1"/>
    <property type="molecule type" value="Genomic_DNA"/>
</dbReference>
<dbReference type="PANTHER" id="PTHR23346:SF7">
    <property type="entry name" value="STALLED RIBOSOME SENSOR GCN1"/>
    <property type="match status" value="1"/>
</dbReference>
<dbReference type="GO" id="GO:0019887">
    <property type="term" value="F:protein kinase regulator activity"/>
    <property type="evidence" value="ECO:0007669"/>
    <property type="project" value="TreeGrafter"/>
</dbReference>
<evidence type="ECO:0000313" key="3">
    <source>
        <dbReference type="EMBL" id="KAH9290138.1"/>
    </source>
</evidence>
<dbReference type="SUPFAM" id="SSF48371">
    <property type="entry name" value="ARM repeat"/>
    <property type="match status" value="1"/>
</dbReference>
<dbReference type="InterPro" id="IPR011989">
    <property type="entry name" value="ARM-like"/>
</dbReference>
<dbReference type="Gene3D" id="1.25.10.10">
    <property type="entry name" value="Leucine-rich Repeat Variant"/>
    <property type="match status" value="1"/>
</dbReference>
<feature type="non-terminal residue" evidence="3">
    <location>
        <position position="1"/>
    </location>
</feature>
<accession>A0AA38F559</accession>
<dbReference type="AlphaFoldDB" id="A0AA38F559"/>
<dbReference type="GO" id="GO:0034198">
    <property type="term" value="P:cellular response to amino acid starvation"/>
    <property type="evidence" value="ECO:0007669"/>
    <property type="project" value="TreeGrafter"/>
</dbReference>
<keyword evidence="4" id="KW-1185">Reference proteome</keyword>
<dbReference type="OMA" id="VAPNMIS"/>
<evidence type="ECO:0000256" key="1">
    <source>
        <dbReference type="ARBA" id="ARBA00022737"/>
    </source>
</evidence>
<organism evidence="3 4">
    <name type="scientific">Taxus chinensis</name>
    <name type="common">Chinese yew</name>
    <name type="synonym">Taxus wallichiana var. chinensis</name>
    <dbReference type="NCBI Taxonomy" id="29808"/>
    <lineage>
        <taxon>Eukaryota</taxon>
        <taxon>Viridiplantae</taxon>
        <taxon>Streptophyta</taxon>
        <taxon>Embryophyta</taxon>
        <taxon>Tracheophyta</taxon>
        <taxon>Spermatophyta</taxon>
        <taxon>Pinopsida</taxon>
        <taxon>Pinidae</taxon>
        <taxon>Conifers II</taxon>
        <taxon>Cupressales</taxon>
        <taxon>Taxaceae</taxon>
        <taxon>Taxus</taxon>
    </lineage>
</organism>
<gene>
    <name evidence="3" type="ORF">KI387_034255</name>
</gene>